<dbReference type="InterPro" id="IPR005123">
    <property type="entry name" value="Oxoglu/Fe-dep_dioxygenase_dom"/>
</dbReference>
<dbReference type="OrthoDB" id="288590at2759"/>
<dbReference type="Pfam" id="PF03171">
    <property type="entry name" value="2OG-FeII_Oxy"/>
    <property type="match status" value="1"/>
</dbReference>
<dbReference type="Gene3D" id="2.60.120.330">
    <property type="entry name" value="B-lactam Antibiotic, Isopenicillin N Synthase, Chain"/>
    <property type="match status" value="1"/>
</dbReference>
<accession>A0A871QYT0</accession>
<evidence type="ECO:0000259" key="2">
    <source>
        <dbReference type="PROSITE" id="PS51471"/>
    </source>
</evidence>
<name>A0A871QYT0_DEKBR</name>
<organism evidence="3 4">
    <name type="scientific">Dekkera bruxellensis</name>
    <name type="common">Brettanomyces custersii</name>
    <dbReference type="NCBI Taxonomy" id="5007"/>
    <lineage>
        <taxon>Eukaryota</taxon>
        <taxon>Fungi</taxon>
        <taxon>Dikarya</taxon>
        <taxon>Ascomycota</taxon>
        <taxon>Saccharomycotina</taxon>
        <taxon>Pichiomycetes</taxon>
        <taxon>Pichiales</taxon>
        <taxon>Pichiaceae</taxon>
        <taxon>Brettanomyces</taxon>
    </lineage>
</organism>
<reference evidence="3" key="1">
    <citation type="submission" date="2020-10" db="EMBL/GenBank/DDBJ databases">
        <authorList>
            <person name="Palmer J.M."/>
        </authorList>
    </citation>
    <scope>NUCLEOTIDE SEQUENCE</scope>
    <source>
        <strain evidence="3">UCD 2041</strain>
    </source>
</reference>
<protein>
    <recommendedName>
        <fullName evidence="2">Fe2OG dioxygenase domain-containing protein</fullName>
    </recommendedName>
</protein>
<dbReference type="GO" id="GO:0044283">
    <property type="term" value="P:small molecule biosynthetic process"/>
    <property type="evidence" value="ECO:0007669"/>
    <property type="project" value="UniProtKB-ARBA"/>
</dbReference>
<evidence type="ECO:0000313" key="4">
    <source>
        <dbReference type="Proteomes" id="UP000663131"/>
    </source>
</evidence>
<dbReference type="GO" id="GO:0016491">
    <property type="term" value="F:oxidoreductase activity"/>
    <property type="evidence" value="ECO:0007669"/>
    <property type="project" value="UniProtKB-KW"/>
</dbReference>
<sequence length="352" mass="39525">MPTHIYSNPLEIVDISEINQDTADKLLHAASTQGFLMLEGHGFSQEEVDQLYNLSAKFFTEVPLEEKQKYPIDKRNRGYTGMGVENLELDQLDKKVGDPKECFNFAAMNLAAGVPDQKLPTLFRDNMDTISKTVLKLREDTKKILKLLAMGLQVDEKKGGSDWFVMRHNDTRPSGTTFRLLHYPSPVKPGASNEEKDKYREVNIAGAHTDYGGLTLLFQKEGEDGLQILSPMTKKWEAVPFVAASPKFATNGDAPPLIVNIADQLSYWTNGLLRSTVHRVRFAEKSLDEGKDRYSIVMFSHPSDDTLLEPVPSKLISSEDTRGASQYLLKHGRSQTAGEHLARRLASTYGWY</sequence>
<keyword evidence="1" id="KW-0408">Iron</keyword>
<dbReference type="InterPro" id="IPR027443">
    <property type="entry name" value="IPNS-like_sf"/>
</dbReference>
<dbReference type="InterPro" id="IPR050231">
    <property type="entry name" value="Iron_ascorbate_oxido_reductase"/>
</dbReference>
<feature type="domain" description="Fe2OG dioxygenase" evidence="2">
    <location>
        <begin position="173"/>
        <end position="302"/>
    </location>
</feature>
<dbReference type="GeneID" id="64572086"/>
<dbReference type="KEGG" id="bbrx:BRETT_000160"/>
<proteinExistence type="inferred from homology"/>
<dbReference type="InterPro" id="IPR026992">
    <property type="entry name" value="DIOX_N"/>
</dbReference>
<dbReference type="SUPFAM" id="SSF51197">
    <property type="entry name" value="Clavaminate synthase-like"/>
    <property type="match status" value="1"/>
</dbReference>
<evidence type="ECO:0000313" key="3">
    <source>
        <dbReference type="EMBL" id="QOU18433.1"/>
    </source>
</evidence>
<dbReference type="AlphaFoldDB" id="A0A871QYT0"/>
<gene>
    <name evidence="3" type="ORF">BRETT_000160</name>
</gene>
<dbReference type="PANTHER" id="PTHR47990">
    <property type="entry name" value="2-OXOGLUTARATE (2OG) AND FE(II)-DEPENDENT OXYGENASE SUPERFAMILY PROTEIN-RELATED"/>
    <property type="match status" value="1"/>
</dbReference>
<dbReference type="Proteomes" id="UP000663131">
    <property type="component" value="Chromosome 3"/>
</dbReference>
<comment type="similarity">
    <text evidence="1">Belongs to the iron/ascorbate-dependent oxidoreductase family.</text>
</comment>
<dbReference type="GO" id="GO:0046872">
    <property type="term" value="F:metal ion binding"/>
    <property type="evidence" value="ECO:0007669"/>
    <property type="project" value="UniProtKB-KW"/>
</dbReference>
<dbReference type="EMBL" id="CP063131">
    <property type="protein sequence ID" value="QOU18433.1"/>
    <property type="molecule type" value="Genomic_DNA"/>
</dbReference>
<dbReference type="RefSeq" id="XP_041134927.1">
    <property type="nucleotide sequence ID" value="XM_041278732.1"/>
</dbReference>
<keyword evidence="1" id="KW-0479">Metal-binding</keyword>
<dbReference type="PROSITE" id="PS51471">
    <property type="entry name" value="FE2OG_OXY"/>
    <property type="match status" value="1"/>
</dbReference>
<evidence type="ECO:0000256" key="1">
    <source>
        <dbReference type="RuleBase" id="RU003682"/>
    </source>
</evidence>
<reference evidence="3" key="2">
    <citation type="journal article" name="BMC Genomics">
        <title>New genome assemblies reveal patterns of domestication and adaptation across Brettanomyces (Dekkera) species.</title>
        <authorList>
            <person name="Roach M.J."/>
            <person name="Borneman A.R."/>
        </authorList>
    </citation>
    <scope>NUCLEOTIDE SEQUENCE</scope>
    <source>
        <strain evidence="3">UCD 2041</strain>
    </source>
</reference>
<dbReference type="Pfam" id="PF14226">
    <property type="entry name" value="DIOX_N"/>
    <property type="match status" value="1"/>
</dbReference>
<keyword evidence="1" id="KW-0560">Oxidoreductase</keyword>
<dbReference type="InterPro" id="IPR044861">
    <property type="entry name" value="IPNS-like_FE2OG_OXY"/>
</dbReference>